<evidence type="ECO:0000256" key="1">
    <source>
        <dbReference type="SAM" id="Phobius"/>
    </source>
</evidence>
<keyword evidence="1" id="KW-0812">Transmembrane</keyword>
<protein>
    <submittedName>
        <fullName evidence="2">Uncharacterized protein</fullName>
    </submittedName>
</protein>
<dbReference type="EMBL" id="JAPWGY010000001">
    <property type="protein sequence ID" value="MCZ4279989.1"/>
    <property type="molecule type" value="Genomic_DNA"/>
</dbReference>
<feature type="transmembrane region" description="Helical" evidence="1">
    <location>
        <begin position="7"/>
        <end position="26"/>
    </location>
</feature>
<dbReference type="RefSeq" id="WP_269422183.1">
    <property type="nucleotide sequence ID" value="NZ_JAPWGY010000001.1"/>
</dbReference>
<dbReference type="Proteomes" id="UP001069802">
    <property type="component" value="Unassembled WGS sequence"/>
</dbReference>
<accession>A0ABT4LFV9</accession>
<comment type="caution">
    <text evidence="2">The sequence shown here is derived from an EMBL/GenBank/DDBJ whole genome shotgun (WGS) entry which is preliminary data.</text>
</comment>
<keyword evidence="1" id="KW-1133">Transmembrane helix</keyword>
<sequence>MTYRRHILEGLLYLLFPHVGLAVWISERVSPACSGVLAATYGLLLGYLIFIDRPVFSYHLSDLILVLLTLYIALPGLFFLARSFDGEDEDDNSGY</sequence>
<proteinExistence type="predicted"/>
<name>A0ABT4LFV9_9PROT</name>
<reference evidence="2" key="1">
    <citation type="submission" date="2022-12" db="EMBL/GenBank/DDBJ databases">
        <title>Bacterial isolates from different developmental stages of Nematostella vectensis.</title>
        <authorList>
            <person name="Fraune S."/>
        </authorList>
    </citation>
    <scope>NUCLEOTIDE SEQUENCE</scope>
    <source>
        <strain evidence="2">G21630-S1</strain>
    </source>
</reference>
<feature type="transmembrane region" description="Helical" evidence="1">
    <location>
        <begin position="32"/>
        <end position="51"/>
    </location>
</feature>
<gene>
    <name evidence="2" type="ORF">O4H49_04315</name>
</gene>
<keyword evidence="3" id="KW-1185">Reference proteome</keyword>
<evidence type="ECO:0000313" key="3">
    <source>
        <dbReference type="Proteomes" id="UP001069802"/>
    </source>
</evidence>
<feature type="transmembrane region" description="Helical" evidence="1">
    <location>
        <begin position="63"/>
        <end position="81"/>
    </location>
</feature>
<organism evidence="2 3">
    <name type="scientific">Kiloniella laminariae</name>
    <dbReference type="NCBI Taxonomy" id="454162"/>
    <lineage>
        <taxon>Bacteria</taxon>
        <taxon>Pseudomonadati</taxon>
        <taxon>Pseudomonadota</taxon>
        <taxon>Alphaproteobacteria</taxon>
        <taxon>Rhodospirillales</taxon>
        <taxon>Kiloniellaceae</taxon>
        <taxon>Kiloniella</taxon>
    </lineage>
</organism>
<evidence type="ECO:0000313" key="2">
    <source>
        <dbReference type="EMBL" id="MCZ4279989.1"/>
    </source>
</evidence>
<keyword evidence="1" id="KW-0472">Membrane</keyword>